<dbReference type="InterPro" id="IPR008930">
    <property type="entry name" value="Terpenoid_cyclase/PrenylTrfase"/>
</dbReference>
<dbReference type="InterPro" id="IPR036965">
    <property type="entry name" value="Terpene_synth_N_sf"/>
</dbReference>
<dbReference type="PANTHER" id="PTHR31225">
    <property type="entry name" value="OS04G0344100 PROTEIN-RELATED"/>
    <property type="match status" value="1"/>
</dbReference>
<evidence type="ECO:0000313" key="8">
    <source>
        <dbReference type="EMBL" id="KAF8411658.1"/>
    </source>
</evidence>
<dbReference type="OrthoDB" id="1936865at2759"/>
<comment type="cofactor">
    <cofactor evidence="1">
        <name>Mn(2+)</name>
        <dbReference type="ChEBI" id="CHEBI:29035"/>
    </cofactor>
</comment>
<name>A0A835DP94_TETSI</name>
<comment type="caution">
    <text evidence="8">The sequence shown here is derived from an EMBL/GenBank/DDBJ whole genome shotgun (WGS) entry which is preliminary data.</text>
</comment>
<dbReference type="AlphaFoldDB" id="A0A835DP94"/>
<dbReference type="CDD" id="cd00684">
    <property type="entry name" value="Terpene_cyclase_plant_C1"/>
    <property type="match status" value="1"/>
</dbReference>
<dbReference type="GO" id="GO:0016102">
    <property type="term" value="P:diterpenoid biosynthetic process"/>
    <property type="evidence" value="ECO:0007669"/>
    <property type="project" value="InterPro"/>
</dbReference>
<sequence length="590" mass="68418">MALHCLLPSSPSSFKSFSPRHLVPTRTVYSARRVQFLASAGIQHSEVPRRSANFKPTIWDNDYLQSLKSDYLGETYLRRSEGLKDYVRHRLDASAEPLSVLELIDTLQRLGVGYHFENEIKGALNTIISMKDTNMLVEDDLYVTALNFRLFRQHGYEVSQDVFKSFKDKKDGGFKAYISEDIKGMLSMYEASYYAVEGEDLLNEAQEFTTRHLKELIKGNIYIDPHLVKQVNHALELPLHWRFSWLEARWFIDTYKMKIDTDPLLLELAKLDFNMVQATHQQELKDVSRWWNSLGLGKTLSFARDRLVENFYWAAGFIFEPKYGYCRKSITKLICLITPIDDVYDVYGSLDELKLFTDAVERWDINTVQDLPDYMKICFLALYNTTNEMAYDVLREHGQDIIQYLKKVWTDLCKAYLAEATWYYNGYTPTLEEYINNALISVSGPLIQVHAYFLLGGKITKEAIEYLMGYQNLIRWSSVTFRLADDLGTATDEIKRGDVPKSIQCYMHESGVSEEIAREHINHLIAEMWKKMNKDMVSSHFPLHFTSLGVNTARTAQCFYLYGDGYGIPDRETKEQVLSMWIEPIPLMEG</sequence>
<dbReference type="PANTHER" id="PTHR31225:SF245">
    <property type="entry name" value="(-)-ALPHA-TERPINEOL SYNTHASE-LIKE"/>
    <property type="match status" value="1"/>
</dbReference>
<dbReference type="SUPFAM" id="SSF48576">
    <property type="entry name" value="Terpenoid synthases"/>
    <property type="match status" value="1"/>
</dbReference>
<comment type="cofactor">
    <cofactor evidence="2">
        <name>Mg(2+)</name>
        <dbReference type="ChEBI" id="CHEBI:18420"/>
    </cofactor>
</comment>
<dbReference type="InterPro" id="IPR008949">
    <property type="entry name" value="Isoprenoid_synthase_dom_sf"/>
</dbReference>
<dbReference type="GO" id="GO:0000287">
    <property type="term" value="F:magnesium ion binding"/>
    <property type="evidence" value="ECO:0007669"/>
    <property type="project" value="InterPro"/>
</dbReference>
<evidence type="ECO:0000313" key="9">
    <source>
        <dbReference type="Proteomes" id="UP000655225"/>
    </source>
</evidence>
<dbReference type="FunFam" id="1.50.10.130:FF:000001">
    <property type="entry name" value="Isoprene synthase, chloroplastic"/>
    <property type="match status" value="1"/>
</dbReference>
<dbReference type="SFLD" id="SFLDG01019">
    <property type="entry name" value="Terpene_Cyclase_Like_1_C_Termi"/>
    <property type="match status" value="1"/>
</dbReference>
<dbReference type="InterPro" id="IPR034741">
    <property type="entry name" value="Terpene_cyclase-like_1_C"/>
</dbReference>
<accession>A0A835DP94</accession>
<dbReference type="SFLD" id="SFLDG01604">
    <property type="entry name" value="Terpene_Cyclase_Like_1_C_Termi"/>
    <property type="match status" value="1"/>
</dbReference>
<keyword evidence="9" id="KW-1185">Reference proteome</keyword>
<dbReference type="Gene3D" id="1.10.600.10">
    <property type="entry name" value="Farnesyl Diphosphate Synthase"/>
    <property type="match status" value="1"/>
</dbReference>
<dbReference type="GO" id="GO:0010333">
    <property type="term" value="F:terpene synthase activity"/>
    <property type="evidence" value="ECO:0007669"/>
    <property type="project" value="InterPro"/>
</dbReference>
<proteinExistence type="predicted"/>
<evidence type="ECO:0000256" key="1">
    <source>
        <dbReference type="ARBA" id="ARBA00001936"/>
    </source>
</evidence>
<evidence type="ECO:0000256" key="3">
    <source>
        <dbReference type="ARBA" id="ARBA00022723"/>
    </source>
</evidence>
<dbReference type="Pfam" id="PF03936">
    <property type="entry name" value="Terpene_synth_C"/>
    <property type="match status" value="1"/>
</dbReference>
<feature type="domain" description="Terpene synthase metal-binding" evidence="7">
    <location>
        <begin position="293"/>
        <end position="531"/>
    </location>
</feature>
<evidence type="ECO:0000259" key="7">
    <source>
        <dbReference type="Pfam" id="PF03936"/>
    </source>
</evidence>
<evidence type="ECO:0000259" key="6">
    <source>
        <dbReference type="Pfam" id="PF01397"/>
    </source>
</evidence>
<dbReference type="SFLD" id="SFLDS00005">
    <property type="entry name" value="Isoprenoid_Synthase_Type_I"/>
    <property type="match status" value="1"/>
</dbReference>
<dbReference type="EMBL" id="JABCRI010000002">
    <property type="protein sequence ID" value="KAF8411658.1"/>
    <property type="molecule type" value="Genomic_DNA"/>
</dbReference>
<organism evidence="8 9">
    <name type="scientific">Tetracentron sinense</name>
    <name type="common">Spur-leaf</name>
    <dbReference type="NCBI Taxonomy" id="13715"/>
    <lineage>
        <taxon>Eukaryota</taxon>
        <taxon>Viridiplantae</taxon>
        <taxon>Streptophyta</taxon>
        <taxon>Embryophyta</taxon>
        <taxon>Tracheophyta</taxon>
        <taxon>Spermatophyta</taxon>
        <taxon>Magnoliopsida</taxon>
        <taxon>Trochodendrales</taxon>
        <taxon>Trochodendraceae</taxon>
        <taxon>Tetracentron</taxon>
    </lineage>
</organism>
<reference evidence="8 9" key="1">
    <citation type="submission" date="2020-04" db="EMBL/GenBank/DDBJ databases">
        <title>Plant Genome Project.</title>
        <authorList>
            <person name="Zhang R.-G."/>
        </authorList>
    </citation>
    <scope>NUCLEOTIDE SEQUENCE [LARGE SCALE GENOMIC DNA]</scope>
    <source>
        <strain evidence="8">YNK0</strain>
        <tissue evidence="8">Leaf</tissue>
    </source>
</reference>
<keyword evidence="4" id="KW-0460">Magnesium</keyword>
<dbReference type="SUPFAM" id="SSF48239">
    <property type="entry name" value="Terpenoid cyclases/Protein prenyltransferases"/>
    <property type="match status" value="1"/>
</dbReference>
<dbReference type="FunFam" id="1.10.600.10:FF:000007">
    <property type="entry name" value="Isoprene synthase, chloroplastic"/>
    <property type="match status" value="1"/>
</dbReference>
<dbReference type="InterPro" id="IPR044814">
    <property type="entry name" value="Terpene_cyclase_plant_C1"/>
</dbReference>
<keyword evidence="5" id="KW-0456">Lyase</keyword>
<keyword evidence="3" id="KW-0479">Metal-binding</keyword>
<dbReference type="InterPro" id="IPR001906">
    <property type="entry name" value="Terpene_synth_N"/>
</dbReference>
<feature type="domain" description="Terpene synthase N-terminal" evidence="6">
    <location>
        <begin position="58"/>
        <end position="235"/>
    </location>
</feature>
<dbReference type="OMA" id="WIANEYV"/>
<gene>
    <name evidence="8" type="ORF">HHK36_004216</name>
</gene>
<dbReference type="InterPro" id="IPR005630">
    <property type="entry name" value="Terpene_synthase_metal-bd"/>
</dbReference>
<dbReference type="Proteomes" id="UP000655225">
    <property type="component" value="Unassembled WGS sequence"/>
</dbReference>
<evidence type="ECO:0000256" key="5">
    <source>
        <dbReference type="ARBA" id="ARBA00023239"/>
    </source>
</evidence>
<dbReference type="Pfam" id="PF01397">
    <property type="entry name" value="Terpene_synth"/>
    <property type="match status" value="1"/>
</dbReference>
<dbReference type="Gene3D" id="1.50.10.130">
    <property type="entry name" value="Terpene synthase, N-terminal domain"/>
    <property type="match status" value="1"/>
</dbReference>
<dbReference type="InterPro" id="IPR050148">
    <property type="entry name" value="Terpene_synthase-like"/>
</dbReference>
<evidence type="ECO:0000256" key="2">
    <source>
        <dbReference type="ARBA" id="ARBA00001946"/>
    </source>
</evidence>
<protein>
    <submittedName>
        <fullName evidence="8">Uncharacterized protein</fullName>
    </submittedName>
</protein>
<evidence type="ECO:0000256" key="4">
    <source>
        <dbReference type="ARBA" id="ARBA00022842"/>
    </source>
</evidence>